<dbReference type="AlphaFoldDB" id="A0AAD7B4L8"/>
<reference evidence="1" key="1">
    <citation type="submission" date="2023-03" db="EMBL/GenBank/DDBJ databases">
        <title>Massive genome expansion in bonnet fungi (Mycena s.s.) driven by repeated elements and novel gene families across ecological guilds.</title>
        <authorList>
            <consortium name="Lawrence Berkeley National Laboratory"/>
            <person name="Harder C.B."/>
            <person name="Miyauchi S."/>
            <person name="Viragh M."/>
            <person name="Kuo A."/>
            <person name="Thoen E."/>
            <person name="Andreopoulos B."/>
            <person name="Lu D."/>
            <person name="Skrede I."/>
            <person name="Drula E."/>
            <person name="Henrissat B."/>
            <person name="Morin E."/>
            <person name="Kohler A."/>
            <person name="Barry K."/>
            <person name="LaButti K."/>
            <person name="Morin E."/>
            <person name="Salamov A."/>
            <person name="Lipzen A."/>
            <person name="Mereny Z."/>
            <person name="Hegedus B."/>
            <person name="Baldrian P."/>
            <person name="Stursova M."/>
            <person name="Weitz H."/>
            <person name="Taylor A."/>
            <person name="Grigoriev I.V."/>
            <person name="Nagy L.G."/>
            <person name="Martin F."/>
            <person name="Kauserud H."/>
        </authorList>
    </citation>
    <scope>NUCLEOTIDE SEQUENCE</scope>
    <source>
        <strain evidence="1">9284</strain>
    </source>
</reference>
<name>A0AAD7B4L8_9AGAR</name>
<sequence>MDEQVASPTRVEDLWFSDGTLVIQAETKLFRVAGGVLAARFSAFKDMLAIPQPSDQATVDGCPSVSLHDSAQDVDFFERPPADTTSPIVSGVLRLSTKYDIGYLRKRALCHLASASPLSLEEYDALPSTSTFSLGDGSPIPVMAINLDLEWSKAFPIYVIACAADPEEILYGMELIPGQPRLLLSSSLQLTCLRARTELLALQVHHTCSFLYILPVPDCASATQCHTNRDIIRRAFTDRKHAHPLMQIKWIWNEGRLCTACHNAVKAEIDAGRQRQWVFSGVFFLILDTEQCNSACFTWYCLGTPTGSVILAKYQQILSDCDGEVLSNRQPIEQRVGGGTADLYGTAKVQLRGGTKLRRGSSGSTCLNALQAWQDQLWLAGHPFDSGLGDN</sequence>
<gene>
    <name evidence="1" type="ORF">FB45DRAFT_875835</name>
</gene>
<evidence type="ECO:0008006" key="3">
    <source>
        <dbReference type="Google" id="ProtNLM"/>
    </source>
</evidence>
<keyword evidence="2" id="KW-1185">Reference proteome</keyword>
<evidence type="ECO:0000313" key="1">
    <source>
        <dbReference type="EMBL" id="KAJ7610485.1"/>
    </source>
</evidence>
<evidence type="ECO:0000313" key="2">
    <source>
        <dbReference type="Proteomes" id="UP001221142"/>
    </source>
</evidence>
<dbReference type="EMBL" id="JARKIF010000035">
    <property type="protein sequence ID" value="KAJ7610485.1"/>
    <property type="molecule type" value="Genomic_DNA"/>
</dbReference>
<proteinExistence type="predicted"/>
<comment type="caution">
    <text evidence="1">The sequence shown here is derived from an EMBL/GenBank/DDBJ whole genome shotgun (WGS) entry which is preliminary data.</text>
</comment>
<dbReference type="Proteomes" id="UP001221142">
    <property type="component" value="Unassembled WGS sequence"/>
</dbReference>
<organism evidence="1 2">
    <name type="scientific">Roridomyces roridus</name>
    <dbReference type="NCBI Taxonomy" id="1738132"/>
    <lineage>
        <taxon>Eukaryota</taxon>
        <taxon>Fungi</taxon>
        <taxon>Dikarya</taxon>
        <taxon>Basidiomycota</taxon>
        <taxon>Agaricomycotina</taxon>
        <taxon>Agaricomycetes</taxon>
        <taxon>Agaricomycetidae</taxon>
        <taxon>Agaricales</taxon>
        <taxon>Marasmiineae</taxon>
        <taxon>Mycenaceae</taxon>
        <taxon>Roridomyces</taxon>
    </lineage>
</organism>
<protein>
    <recommendedName>
        <fullName evidence="3">BTB domain-containing protein</fullName>
    </recommendedName>
</protein>
<accession>A0AAD7B4L8</accession>